<protein>
    <submittedName>
        <fullName evidence="3">Uncharacterized protein</fullName>
    </submittedName>
</protein>
<feature type="region of interest" description="Disordered" evidence="2">
    <location>
        <begin position="1"/>
        <end position="47"/>
    </location>
</feature>
<sequence length="733" mass="80506">MSSSRCTSRGPERRSTTVLKTPRSRPKSVHNNYQASNTGPEIQRQHGINDSTITAVDFDIPVRSVSSPLGSKRKRQGNSTGTRGTPNKRHRRDHNDVVGSRGAEDESEKVHIFPLRQVLDSRIRRRIRRNGLSEEMNTIYSEKRTRRKRTEQELRRLRDEMAGKDAEIERLRGVEPSMTVFGSEACDMDMSRIQELEKRVAQLKEELSHVSSATMDTAQCDDSGIGMSSDGLWDHDSDDGEMVDGFVDDDGFGNSTMEDLQCSTTPENHARSWASDTSSRRLSGPTLMSPPSTSPTKACSPITERQRKHHIFSSNIPTTTNITTCDAALQACIPDPEKEIMEAELNALRTELASLNDTLEAQEAHMRKLSEDQQSSDDLDLDLQLDIVMQDLSEKTASLAELQSSLSSLLSLPSLDNEEDTTDTTGQITMLQGLTEALHSVRLELERMSPGETLPDGADEVLHLAVQRLQDLDEQIRQKDESLREKDVMIHHQDEIIKDGDRQIDEQASQIRHKNSRISALELDVERLNGNIADLEALARQLGEGEAALRGELRAEKEAASLREDAMADTEAKLADALAQTAALRTQLAEKDMQIIQRDARLAGLRGEVDRLDGALAEARGLLRAARGDASRDRVAAQNAVVAMRAQLLQALAVGEGFLGGGESGFDSLAVLKEEPRNGTANGTGDETGLEGRRGGERVGDGKGGVVDFGMLPAVPTGDLVTREGGKFRGVLE</sequence>
<evidence type="ECO:0000313" key="4">
    <source>
        <dbReference type="Proteomes" id="UP000078559"/>
    </source>
</evidence>
<feature type="coiled-coil region" evidence="1">
    <location>
        <begin position="140"/>
        <end position="213"/>
    </location>
</feature>
<proteinExistence type="predicted"/>
<feature type="compositionally biased region" description="Basic and acidic residues" evidence="2">
    <location>
        <begin position="690"/>
        <end position="701"/>
    </location>
</feature>
<accession>A0A194VUL7</accession>
<dbReference type="PANTHER" id="PTHR34707:SF1">
    <property type="entry name" value="VIMENTIN-TYPE INTERMEDIATE FILAMENT-ASSOCIATED COILED-COIL PROTEIN"/>
    <property type="match status" value="1"/>
</dbReference>
<feature type="coiled-coil region" evidence="1">
    <location>
        <begin position="511"/>
        <end position="587"/>
    </location>
</feature>
<feature type="compositionally biased region" description="Polar residues" evidence="2">
    <location>
        <begin position="29"/>
        <end position="47"/>
    </location>
</feature>
<evidence type="ECO:0000256" key="2">
    <source>
        <dbReference type="SAM" id="MobiDB-lite"/>
    </source>
</evidence>
<feature type="compositionally biased region" description="Polar residues" evidence="2">
    <location>
        <begin position="254"/>
        <end position="267"/>
    </location>
</feature>
<feature type="region of interest" description="Disordered" evidence="2">
    <location>
        <begin position="676"/>
        <end position="702"/>
    </location>
</feature>
<organism evidence="3 4">
    <name type="scientific">Cytospora mali</name>
    <name type="common">Apple Valsa canker fungus</name>
    <name type="synonym">Valsa mali</name>
    <dbReference type="NCBI Taxonomy" id="578113"/>
    <lineage>
        <taxon>Eukaryota</taxon>
        <taxon>Fungi</taxon>
        <taxon>Dikarya</taxon>
        <taxon>Ascomycota</taxon>
        <taxon>Pezizomycotina</taxon>
        <taxon>Sordariomycetes</taxon>
        <taxon>Sordariomycetidae</taxon>
        <taxon>Diaporthales</taxon>
        <taxon>Cytosporaceae</taxon>
        <taxon>Cytospora</taxon>
    </lineage>
</organism>
<keyword evidence="4" id="KW-1185">Reference proteome</keyword>
<dbReference type="OrthoDB" id="5243297at2759"/>
<dbReference type="GO" id="GO:0045098">
    <property type="term" value="C:type III intermediate filament"/>
    <property type="evidence" value="ECO:0007669"/>
    <property type="project" value="TreeGrafter"/>
</dbReference>
<feature type="compositionally biased region" description="Low complexity" evidence="2">
    <location>
        <begin position="283"/>
        <end position="296"/>
    </location>
</feature>
<evidence type="ECO:0000256" key="1">
    <source>
        <dbReference type="SAM" id="Coils"/>
    </source>
</evidence>
<keyword evidence="1" id="KW-0175">Coiled coil</keyword>
<reference evidence="3" key="1">
    <citation type="submission" date="2014-12" db="EMBL/GenBank/DDBJ databases">
        <title>Genome Sequence of Valsa Canker Pathogens Uncovers a Specific Adaption of Colonization on Woody Bark.</title>
        <authorList>
            <person name="Yin Z."/>
            <person name="Liu H."/>
            <person name="Gao X."/>
            <person name="Li Z."/>
            <person name="Song N."/>
            <person name="Ke X."/>
            <person name="Dai Q."/>
            <person name="Wu Y."/>
            <person name="Sun Y."/>
            <person name="Xu J.-R."/>
            <person name="Kang Z.K."/>
            <person name="Wang L."/>
            <person name="Huang L."/>
        </authorList>
    </citation>
    <scope>NUCLEOTIDE SEQUENCE [LARGE SCALE GENOMIC DNA]</scope>
    <source>
        <strain evidence="3">03-8</strain>
    </source>
</reference>
<dbReference type="AlphaFoldDB" id="A0A194VUL7"/>
<dbReference type="Gene3D" id="1.10.287.1490">
    <property type="match status" value="1"/>
</dbReference>
<name>A0A194VUL7_CYTMA</name>
<dbReference type="EMBL" id="CM003100">
    <property type="protein sequence ID" value="KUI67692.1"/>
    <property type="molecule type" value="Genomic_DNA"/>
</dbReference>
<dbReference type="Proteomes" id="UP000078559">
    <property type="component" value="Chromosome 3"/>
</dbReference>
<gene>
    <name evidence="3" type="ORF">VM1G_02978</name>
</gene>
<feature type="coiled-coil region" evidence="1">
    <location>
        <begin position="338"/>
        <end position="372"/>
    </location>
</feature>
<evidence type="ECO:0000313" key="3">
    <source>
        <dbReference type="EMBL" id="KUI67692.1"/>
    </source>
</evidence>
<feature type="region of interest" description="Disordered" evidence="2">
    <location>
        <begin position="253"/>
        <end position="299"/>
    </location>
</feature>
<dbReference type="PANTHER" id="PTHR34707">
    <property type="entry name" value="VIMENTIN-TYPE INTERMEDIATE FILAMENT-ASSOCIATED COILED-COIL PROTEIN"/>
    <property type="match status" value="1"/>
</dbReference>
<dbReference type="SMR" id="A0A194VUL7"/>
<feature type="region of interest" description="Disordered" evidence="2">
    <location>
        <begin position="64"/>
        <end position="108"/>
    </location>
</feature>